<dbReference type="Proteomes" id="UP000030745">
    <property type="component" value="Unassembled WGS sequence"/>
</dbReference>
<dbReference type="VEuPathDB" id="FungiDB:SPRG_08400"/>
<dbReference type="GeneID" id="24130621"/>
<dbReference type="RefSeq" id="XP_012203026.1">
    <property type="nucleotide sequence ID" value="XM_012347636.1"/>
</dbReference>
<dbReference type="KEGG" id="spar:SPRG_08400"/>
<name>A0A067CHN6_SAPPC</name>
<sequence length="849" mass="92905">MSNPAIAAYEAAYDTSASRAERPVSWPLSNAQAAQIAALYPNKLISAANILLNERYADNYNRMLDKVSDACLPHVGPSHDTSMDLSHMVVDDVGDADLFRLQPSNDDVVNATTFGVLIMLLPSVHTGGVITFTHGNQSETFDDDTSLLETSFAAAFLSATITPAPITSGRRVALVYGLYYGNVKTPMRMEPNVQDAAIAAFQAAGQSTTQEVQRLGLELEKSRLNFAALTVWEMAFVKVLLAAGNGDVGLATIDTRKRVTRLLPHPKCSIPDAVVRDLIGRSIQGFLHRPLPNSNAASHLSLVFWPKRHRVSMVDIDGVVDFDWSVATTTTTGTSASLTRASSCSQLLRPKASLATMHQIVMALDDVALSAALLHVIAIRAELLWTSETQFIHGLLAKHGWLPLQSSMLVFVERWAKVRPKEVIQLLTSLAGLDTESPVCPPLCQPFEAELFKRCFDVVLKTPGLFSKRKDLLLRGPAFVKGLCLLEHYVKTTAPELQDANYTSRRLPPILVSAVDAFLFAYPSLASLFCSSAVWHPLKDLGVGLASAVRCQPELPLPPAMIDNVLAAMQAPMTPRLKIRMAHQQADIAAAVLVLASLSQRLDAALFDILVDIYGLRLLPIVASIASQLPDDAIVGQLVTAYIDSSVDTLVDEWSKWPEPLNRQTYTGRYMEATYTFGADIVVSAVDLLLRFAPDTALACVSRLIVTTIIDRFAAVPVLPHIVNFATPSPPDLDPAHCNQCNEAHWFLAQADEASVTLCSRGVCPHLVRVVTADIARLRIEKSATDHRLEKVRQPGQVSEVEWRAHQDTMQDYLRAAECVEILRCQGGYEQEDTTDESKTHPAKCMRRA</sequence>
<accession>A0A067CHN6</accession>
<dbReference type="OrthoDB" id="27483at2759"/>
<keyword evidence="2" id="KW-1185">Reference proteome</keyword>
<reference evidence="1 2" key="1">
    <citation type="journal article" date="2013" name="PLoS Genet.">
        <title>Distinctive expansion of potential virulence genes in the genome of the oomycete fish pathogen Saprolegnia parasitica.</title>
        <authorList>
            <person name="Jiang R.H."/>
            <person name="de Bruijn I."/>
            <person name="Haas B.J."/>
            <person name="Belmonte R."/>
            <person name="Lobach L."/>
            <person name="Christie J."/>
            <person name="van den Ackerveken G."/>
            <person name="Bottin A."/>
            <person name="Bulone V."/>
            <person name="Diaz-Moreno S.M."/>
            <person name="Dumas B."/>
            <person name="Fan L."/>
            <person name="Gaulin E."/>
            <person name="Govers F."/>
            <person name="Grenville-Briggs L.J."/>
            <person name="Horner N.R."/>
            <person name="Levin J.Z."/>
            <person name="Mammella M."/>
            <person name="Meijer H.J."/>
            <person name="Morris P."/>
            <person name="Nusbaum C."/>
            <person name="Oome S."/>
            <person name="Phillips A.J."/>
            <person name="van Rooyen D."/>
            <person name="Rzeszutek E."/>
            <person name="Saraiva M."/>
            <person name="Secombes C.J."/>
            <person name="Seidl M.F."/>
            <person name="Snel B."/>
            <person name="Stassen J.H."/>
            <person name="Sykes S."/>
            <person name="Tripathy S."/>
            <person name="van den Berg H."/>
            <person name="Vega-Arreguin J.C."/>
            <person name="Wawra S."/>
            <person name="Young S.K."/>
            <person name="Zeng Q."/>
            <person name="Dieguez-Uribeondo J."/>
            <person name="Russ C."/>
            <person name="Tyler B.M."/>
            <person name="van West P."/>
        </authorList>
    </citation>
    <scope>NUCLEOTIDE SEQUENCE [LARGE SCALE GENOMIC DNA]</scope>
    <source>
        <strain evidence="1 2">CBS 223.65</strain>
    </source>
</reference>
<organism evidence="1 2">
    <name type="scientific">Saprolegnia parasitica (strain CBS 223.65)</name>
    <dbReference type="NCBI Taxonomy" id="695850"/>
    <lineage>
        <taxon>Eukaryota</taxon>
        <taxon>Sar</taxon>
        <taxon>Stramenopiles</taxon>
        <taxon>Oomycota</taxon>
        <taxon>Saprolegniomycetes</taxon>
        <taxon>Saprolegniales</taxon>
        <taxon>Saprolegniaceae</taxon>
        <taxon>Saprolegnia</taxon>
    </lineage>
</organism>
<dbReference type="EMBL" id="KK583225">
    <property type="protein sequence ID" value="KDO26327.1"/>
    <property type="molecule type" value="Genomic_DNA"/>
</dbReference>
<evidence type="ECO:0000313" key="2">
    <source>
        <dbReference type="Proteomes" id="UP000030745"/>
    </source>
</evidence>
<gene>
    <name evidence="1" type="ORF">SPRG_08400</name>
</gene>
<evidence type="ECO:0000313" key="1">
    <source>
        <dbReference type="EMBL" id="KDO26327.1"/>
    </source>
</evidence>
<dbReference type="AlphaFoldDB" id="A0A067CHN6"/>
<proteinExistence type="predicted"/>
<protein>
    <submittedName>
        <fullName evidence="1">Uncharacterized protein</fullName>
    </submittedName>
</protein>